<comment type="cofactor">
    <cofactor evidence="1">
        <name>FAD</name>
        <dbReference type="ChEBI" id="CHEBI:57692"/>
    </cofactor>
</comment>
<evidence type="ECO:0000256" key="2">
    <source>
        <dbReference type="ARBA" id="ARBA00004924"/>
    </source>
</evidence>
<protein>
    <recommendedName>
        <fullName evidence="5">L-lysine N6-monooxygenase MbtG</fullName>
        <ecNumber evidence="4">1.14.13.59</ecNumber>
    </recommendedName>
    <alternativeName>
        <fullName evidence="14">Lysine 6-N-hydroxylase</fullName>
    </alternativeName>
    <alternativeName>
        <fullName evidence="13">Lysine N6-hydroxylase</fullName>
    </alternativeName>
    <alternativeName>
        <fullName evidence="11">Lysine-N-oxygenase</fullName>
    </alternativeName>
    <alternativeName>
        <fullName evidence="12">Mycobactin synthase protein G</fullName>
    </alternativeName>
</protein>
<dbReference type="InterPro" id="IPR036188">
    <property type="entry name" value="FAD/NAD-bd_sf"/>
</dbReference>
<dbReference type="STRING" id="208439.AJAP_19595"/>
<evidence type="ECO:0000256" key="3">
    <source>
        <dbReference type="ARBA" id="ARBA00007588"/>
    </source>
</evidence>
<keyword evidence="9" id="KW-0560">Oxidoreductase</keyword>
<comment type="pathway">
    <text evidence="2">Siderophore biosynthesis.</text>
</comment>
<evidence type="ECO:0000256" key="13">
    <source>
        <dbReference type="ARBA" id="ARBA00032493"/>
    </source>
</evidence>
<dbReference type="eggNOG" id="COG3486">
    <property type="taxonomic scope" value="Bacteria"/>
</dbReference>
<evidence type="ECO:0000256" key="11">
    <source>
        <dbReference type="ARBA" id="ARBA00029939"/>
    </source>
</evidence>
<evidence type="ECO:0000313" key="17">
    <source>
        <dbReference type="Proteomes" id="UP000028492"/>
    </source>
</evidence>
<evidence type="ECO:0000256" key="5">
    <source>
        <dbReference type="ARBA" id="ARBA00016406"/>
    </source>
</evidence>
<evidence type="ECO:0000256" key="15">
    <source>
        <dbReference type="ARBA" id="ARBA00048407"/>
    </source>
</evidence>
<evidence type="ECO:0000256" key="10">
    <source>
        <dbReference type="ARBA" id="ARBA00023033"/>
    </source>
</evidence>
<dbReference type="PANTHER" id="PTHR42802">
    <property type="entry name" value="MONOOXYGENASE"/>
    <property type="match status" value="1"/>
</dbReference>
<dbReference type="Pfam" id="PF13434">
    <property type="entry name" value="Lys_Orn_oxgnase"/>
    <property type="match status" value="1"/>
</dbReference>
<dbReference type="HOGENOM" id="CLU_020931_2_0_11"/>
<evidence type="ECO:0000256" key="6">
    <source>
        <dbReference type="ARBA" id="ARBA00022630"/>
    </source>
</evidence>
<evidence type="ECO:0000256" key="9">
    <source>
        <dbReference type="ARBA" id="ARBA00023002"/>
    </source>
</evidence>
<evidence type="ECO:0000256" key="1">
    <source>
        <dbReference type="ARBA" id="ARBA00001974"/>
    </source>
</evidence>
<dbReference type="KEGG" id="aja:AJAP_19595"/>
<evidence type="ECO:0000256" key="7">
    <source>
        <dbReference type="ARBA" id="ARBA00022827"/>
    </source>
</evidence>
<proteinExistence type="inferred from homology"/>
<evidence type="ECO:0000256" key="8">
    <source>
        <dbReference type="ARBA" id="ARBA00022857"/>
    </source>
</evidence>
<dbReference type="PRINTS" id="PR00368">
    <property type="entry name" value="FADPNR"/>
</dbReference>
<dbReference type="InterPro" id="IPR025700">
    <property type="entry name" value="Lys/Orn_oxygenase"/>
</dbReference>
<dbReference type="GO" id="GO:0047091">
    <property type="term" value="F:L-lysine 6-monooxygenase (NADPH) activity"/>
    <property type="evidence" value="ECO:0007669"/>
    <property type="project" value="UniProtKB-EC"/>
</dbReference>
<dbReference type="EMBL" id="CP008953">
    <property type="protein sequence ID" value="AIG76781.1"/>
    <property type="molecule type" value="Genomic_DNA"/>
</dbReference>
<evidence type="ECO:0000256" key="12">
    <source>
        <dbReference type="ARBA" id="ARBA00031158"/>
    </source>
</evidence>
<evidence type="ECO:0000313" key="16">
    <source>
        <dbReference type="EMBL" id="AIG76781.1"/>
    </source>
</evidence>
<dbReference type="RefSeq" id="WP_038513699.1">
    <property type="nucleotide sequence ID" value="NZ_CP008953.1"/>
</dbReference>
<dbReference type="Gene3D" id="3.50.50.60">
    <property type="entry name" value="FAD/NAD(P)-binding domain"/>
    <property type="match status" value="1"/>
</dbReference>
<dbReference type="SUPFAM" id="SSF51905">
    <property type="entry name" value="FAD/NAD(P)-binding domain"/>
    <property type="match status" value="2"/>
</dbReference>
<dbReference type="PANTHER" id="PTHR42802:SF1">
    <property type="entry name" value="L-ORNITHINE N(5)-MONOOXYGENASE"/>
    <property type="match status" value="1"/>
</dbReference>
<name>A0A075UWK0_9PSEU</name>
<comment type="similarity">
    <text evidence="3">Belongs to the lysine N(6)-hydroxylase/L-ornithine N(5)-oxygenase family.</text>
</comment>
<keyword evidence="6" id="KW-0285">Flavoprotein</keyword>
<keyword evidence="7" id="KW-0274">FAD</keyword>
<comment type="catalytic activity">
    <reaction evidence="15">
        <text>L-lysine + NADPH + O2 = N(6)-hydroxy-L-lysine + NADP(+) + H2O</text>
        <dbReference type="Rhea" id="RHEA:23228"/>
        <dbReference type="ChEBI" id="CHEBI:15377"/>
        <dbReference type="ChEBI" id="CHEBI:15379"/>
        <dbReference type="ChEBI" id="CHEBI:32551"/>
        <dbReference type="ChEBI" id="CHEBI:57783"/>
        <dbReference type="ChEBI" id="CHEBI:57820"/>
        <dbReference type="ChEBI" id="CHEBI:58349"/>
        <dbReference type="EC" id="1.14.13.59"/>
    </reaction>
</comment>
<dbReference type="EC" id="1.14.13.59" evidence="4"/>
<evidence type="ECO:0000256" key="4">
    <source>
        <dbReference type="ARBA" id="ARBA00013076"/>
    </source>
</evidence>
<organism evidence="16 17">
    <name type="scientific">Amycolatopsis japonica</name>
    <dbReference type="NCBI Taxonomy" id="208439"/>
    <lineage>
        <taxon>Bacteria</taxon>
        <taxon>Bacillati</taxon>
        <taxon>Actinomycetota</taxon>
        <taxon>Actinomycetes</taxon>
        <taxon>Pseudonocardiales</taxon>
        <taxon>Pseudonocardiaceae</taxon>
        <taxon>Amycolatopsis</taxon>
        <taxon>Amycolatopsis japonica group</taxon>
    </lineage>
</organism>
<keyword evidence="17" id="KW-1185">Reference proteome</keyword>
<dbReference type="AlphaFoldDB" id="A0A075UWK0"/>
<sequence length="440" mass="48540">MRFQEVELLAIGAGPSGLALGVAVEELAKAELAKDTLIVEQQDDVVWQRGMLIPWTQSQVSFLKDLVTQRNPRSAFSFVNYLHSVGRLDQFINLGSFTPYRMEISGYLGWVAKSLPNVRIDYGRRCVSVRPFGVADGAGEWLVQMADGSAVVCRHLVVAAGRDPYIPDTFSAIPRELMIHSTEFAARIGELDPERTRRIVVVGGAQSAAEMLWTAHQTFPGARCTMVMRSIGLNAYEASKFTNELYYPSFVDEFHSALPEARAQLLREMHRTNYAGLAPDMLDTLYRQMYIERLTGTERIEMIPMVDVAGAEMDGREIVLTLVDRKSGRRFTQRCDVVLLGTGFTKRMPGIVKDLASAVGVDEITVNRSYRMSLPPSFSGTCHLQGVNEATHGIADSLLSVLAARAAEIVTDLLADRRMPPLPAVTESAERPLAATQGAQ</sequence>
<keyword evidence="10 16" id="KW-0503">Monooxygenase</keyword>
<keyword evidence="8" id="KW-0521">NADP</keyword>
<dbReference type="GO" id="GO:0006879">
    <property type="term" value="P:intracellular iron ion homeostasis"/>
    <property type="evidence" value="ECO:0007669"/>
    <property type="project" value="TreeGrafter"/>
</dbReference>
<gene>
    <name evidence="16" type="ORF">AJAP_19595</name>
</gene>
<evidence type="ECO:0000256" key="14">
    <source>
        <dbReference type="ARBA" id="ARBA00032738"/>
    </source>
</evidence>
<dbReference type="Proteomes" id="UP000028492">
    <property type="component" value="Chromosome"/>
</dbReference>
<reference evidence="16 17" key="1">
    <citation type="journal article" date="2014" name="J. Biotechnol.">
        <title>Complete genome sequence of the actinobacterium Amycolatopsis japonica MG417-CF17(T) (=DSM 44213T) producing (S,S)-N,N'-ethylenediaminedisuccinic acid.</title>
        <authorList>
            <person name="Stegmann E."/>
            <person name="Albersmeier A."/>
            <person name="Spohn M."/>
            <person name="Gert H."/>
            <person name="Weber T."/>
            <person name="Wohlleben W."/>
            <person name="Kalinowski J."/>
            <person name="Ruckert C."/>
        </authorList>
    </citation>
    <scope>NUCLEOTIDE SEQUENCE [LARGE SCALE GENOMIC DNA]</scope>
    <source>
        <strain evidence="17">MG417-CF17 (DSM 44213)</strain>
    </source>
</reference>
<accession>A0A075UWK0</accession>